<gene>
    <name evidence="1" type="ORF">LY79DRAFT_548338</name>
</gene>
<dbReference type="GeneID" id="85441631"/>
<keyword evidence="2" id="KW-1185">Reference proteome</keyword>
<protein>
    <submittedName>
        <fullName evidence="1">Uncharacterized protein</fullName>
    </submittedName>
</protein>
<organism evidence="1 2">
    <name type="scientific">Colletotrichum navitas</name>
    <dbReference type="NCBI Taxonomy" id="681940"/>
    <lineage>
        <taxon>Eukaryota</taxon>
        <taxon>Fungi</taxon>
        <taxon>Dikarya</taxon>
        <taxon>Ascomycota</taxon>
        <taxon>Pezizomycotina</taxon>
        <taxon>Sordariomycetes</taxon>
        <taxon>Hypocreomycetidae</taxon>
        <taxon>Glomerellales</taxon>
        <taxon>Glomerellaceae</taxon>
        <taxon>Colletotrichum</taxon>
        <taxon>Colletotrichum graminicola species complex</taxon>
    </lineage>
</organism>
<dbReference type="EMBL" id="JAHLJV010000018">
    <property type="protein sequence ID" value="KAK1594737.1"/>
    <property type="molecule type" value="Genomic_DNA"/>
</dbReference>
<name>A0AAD8V582_9PEZI</name>
<dbReference type="RefSeq" id="XP_060415856.1">
    <property type="nucleotide sequence ID" value="XM_060557391.1"/>
</dbReference>
<reference evidence="1" key="1">
    <citation type="submission" date="2021-06" db="EMBL/GenBank/DDBJ databases">
        <title>Comparative genomics, transcriptomics and evolutionary studies reveal genomic signatures of adaptation to plant cell wall in hemibiotrophic fungi.</title>
        <authorList>
            <consortium name="DOE Joint Genome Institute"/>
            <person name="Baroncelli R."/>
            <person name="Diaz J.F."/>
            <person name="Benocci T."/>
            <person name="Peng M."/>
            <person name="Battaglia E."/>
            <person name="Haridas S."/>
            <person name="Andreopoulos W."/>
            <person name="Labutti K."/>
            <person name="Pangilinan J."/>
            <person name="Floch G.L."/>
            <person name="Makela M.R."/>
            <person name="Henrissat B."/>
            <person name="Grigoriev I.V."/>
            <person name="Crouch J.A."/>
            <person name="De Vries R.P."/>
            <person name="Sukno S.A."/>
            <person name="Thon M.R."/>
        </authorList>
    </citation>
    <scope>NUCLEOTIDE SEQUENCE</scope>
    <source>
        <strain evidence="1">CBS 125086</strain>
    </source>
</reference>
<accession>A0AAD8V582</accession>
<evidence type="ECO:0000313" key="1">
    <source>
        <dbReference type="EMBL" id="KAK1594737.1"/>
    </source>
</evidence>
<evidence type="ECO:0000313" key="2">
    <source>
        <dbReference type="Proteomes" id="UP001230504"/>
    </source>
</evidence>
<sequence length="65" mass="7337">MGPEEFTKAVAPENEDFVRLDFPLCVRVCLLRLLLAVSGPGGVQARFNVLRWLTRPVLLTLRARD</sequence>
<dbReference type="Proteomes" id="UP001230504">
    <property type="component" value="Unassembled WGS sequence"/>
</dbReference>
<comment type="caution">
    <text evidence="1">The sequence shown here is derived from an EMBL/GenBank/DDBJ whole genome shotgun (WGS) entry which is preliminary data.</text>
</comment>
<proteinExistence type="predicted"/>
<dbReference type="AlphaFoldDB" id="A0AAD8V582"/>